<keyword evidence="4 6" id="KW-1133">Transmembrane helix</keyword>
<dbReference type="Proteomes" id="UP001321766">
    <property type="component" value="Chromosome"/>
</dbReference>
<evidence type="ECO:0000256" key="5">
    <source>
        <dbReference type="ARBA" id="ARBA00023136"/>
    </source>
</evidence>
<evidence type="ECO:0000313" key="9">
    <source>
        <dbReference type="Proteomes" id="UP001321766"/>
    </source>
</evidence>
<keyword evidence="9" id="KW-1185">Reference proteome</keyword>
<dbReference type="InterPro" id="IPR003838">
    <property type="entry name" value="ABC3_permease_C"/>
</dbReference>
<feature type="transmembrane region" description="Helical" evidence="6">
    <location>
        <begin position="273"/>
        <end position="292"/>
    </location>
</feature>
<dbReference type="Pfam" id="PF02687">
    <property type="entry name" value="FtsX"/>
    <property type="match status" value="1"/>
</dbReference>
<feature type="domain" description="ABC3 transporter permease C-terminal" evidence="7">
    <location>
        <begin position="106"/>
        <end position="214"/>
    </location>
</feature>
<feature type="transmembrane region" description="Helical" evidence="6">
    <location>
        <begin position="184"/>
        <end position="205"/>
    </location>
</feature>
<evidence type="ECO:0000256" key="1">
    <source>
        <dbReference type="ARBA" id="ARBA00004651"/>
    </source>
</evidence>
<accession>A0ABM8B7C6</accession>
<proteinExistence type="predicted"/>
<evidence type="ECO:0000313" key="8">
    <source>
        <dbReference type="EMBL" id="BDR52781.1"/>
    </source>
</evidence>
<keyword evidence="2" id="KW-1003">Cell membrane</keyword>
<feature type="transmembrane region" description="Helical" evidence="6">
    <location>
        <begin position="230"/>
        <end position="253"/>
    </location>
</feature>
<feature type="transmembrane region" description="Helical" evidence="6">
    <location>
        <begin position="45"/>
        <end position="72"/>
    </location>
</feature>
<keyword evidence="3 6" id="KW-0812">Transmembrane</keyword>
<evidence type="ECO:0000259" key="7">
    <source>
        <dbReference type="Pfam" id="PF02687"/>
    </source>
</evidence>
<evidence type="ECO:0000256" key="2">
    <source>
        <dbReference type="ARBA" id="ARBA00022475"/>
    </source>
</evidence>
<gene>
    <name evidence="8" type="ORF">KIM372_06880</name>
</gene>
<evidence type="ECO:0000256" key="4">
    <source>
        <dbReference type="ARBA" id="ARBA00022989"/>
    </source>
</evidence>
<reference evidence="8 9" key="1">
    <citation type="journal article" date="2023" name="Microbiol. Spectr.">
        <title>Symbiosis of Carpenter Bees with Uncharacterized Lactic Acid Bacteria Showing NAD Auxotrophy.</title>
        <authorList>
            <person name="Kawasaki S."/>
            <person name="Ozawa K."/>
            <person name="Mori T."/>
            <person name="Yamamoto A."/>
            <person name="Ito M."/>
            <person name="Ohkuma M."/>
            <person name="Sakamoto M."/>
            <person name="Matsutani M."/>
        </authorList>
    </citation>
    <scope>NUCLEOTIDE SEQUENCE [LARGE SCALE GENOMIC DNA]</scope>
    <source>
        <strain evidence="8 9">Kim37-2</strain>
    </source>
</reference>
<evidence type="ECO:0000256" key="3">
    <source>
        <dbReference type="ARBA" id="ARBA00022692"/>
    </source>
</evidence>
<protein>
    <recommendedName>
        <fullName evidence="7">ABC3 transporter permease C-terminal domain-containing protein</fullName>
    </recommendedName>
</protein>
<feature type="transmembrane region" description="Helical" evidence="6">
    <location>
        <begin position="92"/>
        <end position="123"/>
    </location>
</feature>
<organism evidence="8 9">
    <name type="scientific">Bombiscardovia nodaiensis</name>
    <dbReference type="NCBI Taxonomy" id="2932181"/>
    <lineage>
        <taxon>Bacteria</taxon>
        <taxon>Bacillati</taxon>
        <taxon>Actinomycetota</taxon>
        <taxon>Actinomycetes</taxon>
        <taxon>Bifidobacteriales</taxon>
        <taxon>Bifidobacteriaceae</taxon>
        <taxon>Bombiscardovia</taxon>
    </lineage>
</organism>
<comment type="subcellular location">
    <subcellularLocation>
        <location evidence="1">Cell membrane</location>
        <topology evidence="1">Multi-pass membrane protein</topology>
    </subcellularLocation>
</comment>
<feature type="transmembrane region" description="Helical" evidence="6">
    <location>
        <begin position="313"/>
        <end position="335"/>
    </location>
</feature>
<sequence>MRSGGQGVSDTGSVVARLPLSSRHFKRPSKRSLLVSLFKYHRRSYAIMSLAMLASSALVGALAQIVLAAAFWDGSPGRQQMSAYESNMAAQNFSFMVSAAALPLISCVIISIFLILSSVAFLLEERRREYALLRLSGASTRRVRRMAVGDLVGGLLSIPLIWLVLRFLEWLFAQDSVIRPHPRWWCTLASCAGVLLTGLIGAWLASKRLAAVSPLEALGPLQTQQAKLTLFRIGLALVALVLGCALMTPLWTMNELARASLIGLCLLTAADAAAPWLLTRLGALIGLLLRAFGRGPGLLAARRATFGSRATTAIALPVMLMLVIVFSLQTVMLTFTNTYIIAPLKSVRADFVISADASQEATVGEKLRRADTYISSAETYRLTNWARPDGDTTAQVAEASLDQLQQAGGPQSTLRFVQGSPADLGRAG</sequence>
<keyword evidence="5 6" id="KW-0472">Membrane</keyword>
<evidence type="ECO:0000256" key="6">
    <source>
        <dbReference type="SAM" id="Phobius"/>
    </source>
</evidence>
<dbReference type="EMBL" id="AP026798">
    <property type="protein sequence ID" value="BDR52781.1"/>
    <property type="molecule type" value="Genomic_DNA"/>
</dbReference>
<name>A0ABM8B7C6_9BIFI</name>
<feature type="transmembrane region" description="Helical" evidence="6">
    <location>
        <begin position="143"/>
        <end position="164"/>
    </location>
</feature>